<proteinExistence type="predicted"/>
<protein>
    <submittedName>
        <fullName evidence="1">Uncharacterized protein</fullName>
    </submittedName>
</protein>
<dbReference type="AlphaFoldDB" id="R0ICR0"/>
<reference evidence="2" key="1">
    <citation type="journal article" date="2013" name="Nat. Genet.">
        <title>The Capsella rubella genome and the genomic consequences of rapid mating system evolution.</title>
        <authorList>
            <person name="Slotte T."/>
            <person name="Hazzouri K.M."/>
            <person name="Agren J.A."/>
            <person name="Koenig D."/>
            <person name="Maumus F."/>
            <person name="Guo Y.L."/>
            <person name="Steige K."/>
            <person name="Platts A.E."/>
            <person name="Escobar J.S."/>
            <person name="Newman L.K."/>
            <person name="Wang W."/>
            <person name="Mandakova T."/>
            <person name="Vello E."/>
            <person name="Smith L.M."/>
            <person name="Henz S.R."/>
            <person name="Steffen J."/>
            <person name="Takuno S."/>
            <person name="Brandvain Y."/>
            <person name="Coop G."/>
            <person name="Andolfatto P."/>
            <person name="Hu T.T."/>
            <person name="Blanchette M."/>
            <person name="Clark R.M."/>
            <person name="Quesneville H."/>
            <person name="Nordborg M."/>
            <person name="Gaut B.S."/>
            <person name="Lysak M.A."/>
            <person name="Jenkins J."/>
            <person name="Grimwood J."/>
            <person name="Chapman J."/>
            <person name="Prochnik S."/>
            <person name="Shu S."/>
            <person name="Rokhsar D."/>
            <person name="Schmutz J."/>
            <person name="Weigel D."/>
            <person name="Wright S.I."/>
        </authorList>
    </citation>
    <scope>NUCLEOTIDE SEQUENCE [LARGE SCALE GENOMIC DNA]</scope>
    <source>
        <strain evidence="2">cv. Monte Gargano</strain>
    </source>
</reference>
<accession>R0ICR0</accession>
<organism evidence="1 2">
    <name type="scientific">Capsella rubella</name>
    <dbReference type="NCBI Taxonomy" id="81985"/>
    <lineage>
        <taxon>Eukaryota</taxon>
        <taxon>Viridiplantae</taxon>
        <taxon>Streptophyta</taxon>
        <taxon>Embryophyta</taxon>
        <taxon>Tracheophyta</taxon>
        <taxon>Spermatophyta</taxon>
        <taxon>Magnoliopsida</taxon>
        <taxon>eudicotyledons</taxon>
        <taxon>Gunneridae</taxon>
        <taxon>Pentapetalae</taxon>
        <taxon>rosids</taxon>
        <taxon>malvids</taxon>
        <taxon>Brassicales</taxon>
        <taxon>Brassicaceae</taxon>
        <taxon>Camelineae</taxon>
        <taxon>Capsella</taxon>
    </lineage>
</organism>
<dbReference type="Proteomes" id="UP000029121">
    <property type="component" value="Unassembled WGS sequence"/>
</dbReference>
<keyword evidence="2" id="KW-1185">Reference proteome</keyword>
<dbReference type="EMBL" id="KB870806">
    <property type="protein sequence ID" value="EOA35960.1"/>
    <property type="molecule type" value="Genomic_DNA"/>
</dbReference>
<evidence type="ECO:0000313" key="1">
    <source>
        <dbReference type="EMBL" id="EOA35960.1"/>
    </source>
</evidence>
<gene>
    <name evidence="1" type="ORF">CARUB_v10021220mg</name>
</gene>
<evidence type="ECO:0000313" key="2">
    <source>
        <dbReference type="Proteomes" id="UP000029121"/>
    </source>
</evidence>
<sequence length="87" mass="10582">MAKMKLVELKYHWNCMMNKSYHEIKEIKIIEIPRWFLTSSIIQFPTNFQRPMNQILNRKSHSYTKNPKFPVTFLSSNQKFRNFTSKP</sequence>
<name>R0ICR0_9BRAS</name>